<gene>
    <name evidence="3" type="ORF">F8M41_021300</name>
</gene>
<evidence type="ECO:0000313" key="4">
    <source>
        <dbReference type="Proteomes" id="UP000439903"/>
    </source>
</evidence>
<reference evidence="3 4" key="1">
    <citation type="journal article" date="2019" name="Environ. Microbiol.">
        <title>At the nexus of three kingdoms: the genome of the mycorrhizal fungus Gigaspora margarita provides insights into plant, endobacterial and fungal interactions.</title>
        <authorList>
            <person name="Venice F."/>
            <person name="Ghignone S."/>
            <person name="Salvioli di Fossalunga A."/>
            <person name="Amselem J."/>
            <person name="Novero M."/>
            <person name="Xianan X."/>
            <person name="Sedzielewska Toro K."/>
            <person name="Morin E."/>
            <person name="Lipzen A."/>
            <person name="Grigoriev I.V."/>
            <person name="Henrissat B."/>
            <person name="Martin F.M."/>
            <person name="Bonfante P."/>
        </authorList>
    </citation>
    <scope>NUCLEOTIDE SEQUENCE [LARGE SCALE GENOMIC DNA]</scope>
    <source>
        <strain evidence="3 4">BEG34</strain>
    </source>
</reference>
<dbReference type="GO" id="GO:0005634">
    <property type="term" value="C:nucleus"/>
    <property type="evidence" value="ECO:0007669"/>
    <property type="project" value="TreeGrafter"/>
</dbReference>
<name>A0A8H4EJ37_GIGMA</name>
<dbReference type="InterPro" id="IPR001005">
    <property type="entry name" value="SANT/Myb"/>
</dbReference>
<evidence type="ECO:0000259" key="1">
    <source>
        <dbReference type="PROSITE" id="PS50090"/>
    </source>
</evidence>
<sequence>MPTNAQNVKGPWSSDEDSLLLNSLEEILQSAQQNKKSPQISWTAVARKVQTRSSKQCRERYINHLDFTIKKGPLTEKEQNLIRRLQRKTTSYASIANKLPGRTPLQVKNFIYREKSKESERIKSQMSISNIVNSINR</sequence>
<dbReference type="SUPFAM" id="SSF46689">
    <property type="entry name" value="Homeodomain-like"/>
    <property type="match status" value="1"/>
</dbReference>
<organism evidence="3 4">
    <name type="scientific">Gigaspora margarita</name>
    <dbReference type="NCBI Taxonomy" id="4874"/>
    <lineage>
        <taxon>Eukaryota</taxon>
        <taxon>Fungi</taxon>
        <taxon>Fungi incertae sedis</taxon>
        <taxon>Mucoromycota</taxon>
        <taxon>Glomeromycotina</taxon>
        <taxon>Glomeromycetes</taxon>
        <taxon>Diversisporales</taxon>
        <taxon>Gigasporaceae</taxon>
        <taxon>Gigaspora</taxon>
    </lineage>
</organism>
<dbReference type="Pfam" id="PF00249">
    <property type="entry name" value="Myb_DNA-binding"/>
    <property type="match status" value="1"/>
</dbReference>
<dbReference type="Gene3D" id="1.10.10.60">
    <property type="entry name" value="Homeodomain-like"/>
    <property type="match status" value="2"/>
</dbReference>
<evidence type="ECO:0008006" key="5">
    <source>
        <dbReference type="Google" id="ProtNLM"/>
    </source>
</evidence>
<dbReference type="InterPro" id="IPR009057">
    <property type="entry name" value="Homeodomain-like_sf"/>
</dbReference>
<dbReference type="GO" id="GO:0000981">
    <property type="term" value="F:DNA-binding transcription factor activity, RNA polymerase II-specific"/>
    <property type="evidence" value="ECO:0007669"/>
    <property type="project" value="TreeGrafter"/>
</dbReference>
<dbReference type="SMART" id="SM00717">
    <property type="entry name" value="SANT"/>
    <property type="match status" value="2"/>
</dbReference>
<dbReference type="InterPro" id="IPR017930">
    <property type="entry name" value="Myb_dom"/>
</dbReference>
<keyword evidence="4" id="KW-1185">Reference proteome</keyword>
<dbReference type="GO" id="GO:0000978">
    <property type="term" value="F:RNA polymerase II cis-regulatory region sequence-specific DNA binding"/>
    <property type="evidence" value="ECO:0007669"/>
    <property type="project" value="TreeGrafter"/>
</dbReference>
<protein>
    <recommendedName>
        <fullName evidence="5">Myb-like DNA-binding domain-containing protein</fullName>
    </recommendedName>
</protein>
<dbReference type="PROSITE" id="PS51294">
    <property type="entry name" value="HTH_MYB"/>
    <property type="match status" value="1"/>
</dbReference>
<proteinExistence type="predicted"/>
<dbReference type="PANTHER" id="PTHR45614">
    <property type="entry name" value="MYB PROTEIN-RELATED"/>
    <property type="match status" value="1"/>
</dbReference>
<dbReference type="CDD" id="cd00167">
    <property type="entry name" value="SANT"/>
    <property type="match status" value="2"/>
</dbReference>
<accession>A0A8H4EJ37</accession>
<dbReference type="InterPro" id="IPR050560">
    <property type="entry name" value="MYB_TF"/>
</dbReference>
<dbReference type="PROSITE" id="PS50090">
    <property type="entry name" value="MYB_LIKE"/>
    <property type="match status" value="1"/>
</dbReference>
<feature type="domain" description="Myb-like" evidence="1">
    <location>
        <begin position="4"/>
        <end position="65"/>
    </location>
</feature>
<dbReference type="AlphaFoldDB" id="A0A8H4EJ37"/>
<feature type="domain" description="HTH myb-type" evidence="2">
    <location>
        <begin position="66"/>
        <end position="119"/>
    </location>
</feature>
<comment type="caution">
    <text evidence="3">The sequence shown here is derived from an EMBL/GenBank/DDBJ whole genome shotgun (WGS) entry which is preliminary data.</text>
</comment>
<evidence type="ECO:0000259" key="2">
    <source>
        <dbReference type="PROSITE" id="PS51294"/>
    </source>
</evidence>
<evidence type="ECO:0000313" key="3">
    <source>
        <dbReference type="EMBL" id="KAF0493915.1"/>
    </source>
</evidence>
<dbReference type="Proteomes" id="UP000439903">
    <property type="component" value="Unassembled WGS sequence"/>
</dbReference>
<dbReference type="EMBL" id="WTPW01000619">
    <property type="protein sequence ID" value="KAF0493915.1"/>
    <property type="molecule type" value="Genomic_DNA"/>
</dbReference>
<dbReference type="OrthoDB" id="2143914at2759"/>